<evidence type="ECO:0000256" key="7">
    <source>
        <dbReference type="HAMAP-Rule" id="MF_00484"/>
    </source>
</evidence>
<evidence type="ECO:0000256" key="4">
    <source>
        <dbReference type="ARBA" id="ARBA00022676"/>
    </source>
</evidence>
<evidence type="ECO:0000256" key="2">
    <source>
        <dbReference type="ARBA" id="ARBA00002764"/>
    </source>
</evidence>
<dbReference type="EMBL" id="JBHPBY010000081">
    <property type="protein sequence ID" value="MFC1850164.1"/>
    <property type="molecule type" value="Genomic_DNA"/>
</dbReference>
<feature type="domain" description="Starch synthase catalytic" evidence="9">
    <location>
        <begin position="6"/>
        <end position="245"/>
    </location>
</feature>
<dbReference type="InterPro" id="IPR001296">
    <property type="entry name" value="Glyco_trans_1"/>
</dbReference>
<sequence length="499" mass="57027">MKNRLRILMVASEMVPFAKAGGLADVLGALPIELKKFGHDVRVIIPKYSSVNDRIHSVELFKRFVGVPLGNEEEWCAIYRTHIREDVPVYFVDHNWFYLREGIYHDNYMNDYQDNPRRFGFLSKVALQFCKEISFKPDVIHVHDWPTAVIPAFLKTLLSDDPDLAGSASLLTAHNLMHQGIYPRDNFPLLDLEWRYFHDDVFKSYDSINLLKGGIYFADLVNTVSPGYAKTVLDPVDSTGLAPYLAQKGYNFVGVLNGVDYDVWSPEKDTFIPAQYSMQDRRGKVICKRDLQKTFLLDQDEQIALIGVIGRFVPQKGFHLLAQVIQKIVTDMHIQFVILGTGDNDLENYFMSLPATFPARVGYHLGFNDELAHLIEAGSDFFLMPSLFEPCGLNQIYSLRYGTLPIVRATGGLDDTIINYDELTGEGTGFKFFDASAQALYYTVGWAISTYYDRPAHLEQMIQQAMAQDFSWQKSAQDYNRLYQVAILNHRNWMLGNRI</sequence>
<keyword evidence="4 7" id="KW-0328">Glycosyltransferase</keyword>
<dbReference type="Pfam" id="PF08323">
    <property type="entry name" value="Glyco_transf_5"/>
    <property type="match status" value="1"/>
</dbReference>
<comment type="pathway">
    <text evidence="7">Glycan biosynthesis; glycogen biosynthesis.</text>
</comment>
<evidence type="ECO:0000256" key="1">
    <source>
        <dbReference type="ARBA" id="ARBA00001478"/>
    </source>
</evidence>
<keyword evidence="5 7" id="KW-0808">Transferase</keyword>
<comment type="catalytic activity">
    <reaction evidence="1 7">
        <text>[(1-&gt;4)-alpha-D-glucosyl](n) + ADP-alpha-D-glucose = [(1-&gt;4)-alpha-D-glucosyl](n+1) + ADP + H(+)</text>
        <dbReference type="Rhea" id="RHEA:18189"/>
        <dbReference type="Rhea" id="RHEA-COMP:9584"/>
        <dbReference type="Rhea" id="RHEA-COMP:9587"/>
        <dbReference type="ChEBI" id="CHEBI:15378"/>
        <dbReference type="ChEBI" id="CHEBI:15444"/>
        <dbReference type="ChEBI" id="CHEBI:57498"/>
        <dbReference type="ChEBI" id="CHEBI:456216"/>
        <dbReference type="EC" id="2.4.1.21"/>
    </reaction>
</comment>
<dbReference type="InterPro" id="IPR011835">
    <property type="entry name" value="GS/SS"/>
</dbReference>
<dbReference type="NCBIfam" id="TIGR02095">
    <property type="entry name" value="glgA"/>
    <property type="match status" value="1"/>
</dbReference>
<dbReference type="PANTHER" id="PTHR45825">
    <property type="entry name" value="GRANULE-BOUND STARCH SYNTHASE 1, CHLOROPLASTIC/AMYLOPLASTIC"/>
    <property type="match status" value="1"/>
</dbReference>
<feature type="binding site" evidence="7">
    <location>
        <position position="19"/>
    </location>
    <ligand>
        <name>ADP-alpha-D-glucose</name>
        <dbReference type="ChEBI" id="CHEBI:57498"/>
    </ligand>
</feature>
<dbReference type="Gene3D" id="3.40.50.2000">
    <property type="entry name" value="Glycogen Phosphorylase B"/>
    <property type="match status" value="2"/>
</dbReference>
<keyword evidence="6 7" id="KW-0320">Glycogen biosynthesis</keyword>
<dbReference type="HAMAP" id="MF_00484">
    <property type="entry name" value="Glycogen_synth"/>
    <property type="match status" value="1"/>
</dbReference>
<name>A0ABV6YVD7_UNCC1</name>
<dbReference type="GO" id="GO:0009011">
    <property type="term" value="F:alpha-1,4-glucan glucosyltransferase (ADP-glucose donor) activity"/>
    <property type="evidence" value="ECO:0007669"/>
    <property type="project" value="UniProtKB-EC"/>
</dbReference>
<dbReference type="Pfam" id="PF00534">
    <property type="entry name" value="Glycos_transf_1"/>
    <property type="match status" value="1"/>
</dbReference>
<dbReference type="SUPFAM" id="SSF53756">
    <property type="entry name" value="UDP-Glycosyltransferase/glycogen phosphorylase"/>
    <property type="match status" value="1"/>
</dbReference>
<dbReference type="PANTHER" id="PTHR45825:SF11">
    <property type="entry name" value="ALPHA AMYLASE DOMAIN-CONTAINING PROTEIN"/>
    <property type="match status" value="1"/>
</dbReference>
<evidence type="ECO:0000256" key="5">
    <source>
        <dbReference type="ARBA" id="ARBA00022679"/>
    </source>
</evidence>
<reference evidence="10 11" key="1">
    <citation type="submission" date="2024-09" db="EMBL/GenBank/DDBJ databases">
        <title>Laminarin stimulates single cell rates of sulfate reduction while oxygen inhibits transcriptomic activity in coastal marine sediment.</title>
        <authorList>
            <person name="Lindsay M."/>
            <person name="Orcutt B."/>
            <person name="Emerson D."/>
            <person name="Stepanauskas R."/>
            <person name="D'Angelo T."/>
        </authorList>
    </citation>
    <scope>NUCLEOTIDE SEQUENCE [LARGE SCALE GENOMIC DNA]</scope>
    <source>
        <strain evidence="10">SAG AM-311-K15</strain>
    </source>
</reference>
<keyword evidence="11" id="KW-1185">Reference proteome</keyword>
<evidence type="ECO:0000259" key="8">
    <source>
        <dbReference type="Pfam" id="PF00534"/>
    </source>
</evidence>
<dbReference type="CDD" id="cd03791">
    <property type="entry name" value="GT5_Glycogen_synthase_DULL1-like"/>
    <property type="match status" value="1"/>
</dbReference>
<evidence type="ECO:0000256" key="6">
    <source>
        <dbReference type="ARBA" id="ARBA00023056"/>
    </source>
</evidence>
<comment type="caution">
    <text evidence="10">The sequence shown here is derived from an EMBL/GenBank/DDBJ whole genome shotgun (WGS) entry which is preliminary data.</text>
</comment>
<organism evidence="10 11">
    <name type="scientific">candidate division CSSED10-310 bacterium</name>
    <dbReference type="NCBI Taxonomy" id="2855610"/>
    <lineage>
        <taxon>Bacteria</taxon>
        <taxon>Bacteria division CSSED10-310</taxon>
    </lineage>
</organism>
<evidence type="ECO:0000256" key="3">
    <source>
        <dbReference type="ARBA" id="ARBA00010281"/>
    </source>
</evidence>
<accession>A0ABV6YVD7</accession>
<protein>
    <recommendedName>
        <fullName evidence="7">Glycogen synthase</fullName>
        <ecNumber evidence="7">2.4.1.21</ecNumber>
    </recommendedName>
    <alternativeName>
        <fullName evidence="7">Starch [bacterial glycogen] synthase</fullName>
    </alternativeName>
</protein>
<dbReference type="EC" id="2.4.1.21" evidence="7"/>
<dbReference type="InterPro" id="IPR013534">
    <property type="entry name" value="Starch_synth_cat_dom"/>
</dbReference>
<comment type="similarity">
    <text evidence="3 7">Belongs to the glycosyltransferase 1 family. Bacterial/plant glycogen synthase subfamily.</text>
</comment>
<feature type="domain" description="Glycosyl transferase family 1" evidence="8">
    <location>
        <begin position="302"/>
        <end position="448"/>
    </location>
</feature>
<proteinExistence type="inferred from homology"/>
<comment type="function">
    <text evidence="2 7">Synthesizes alpha-1,4-glucan chains using ADP-glucose.</text>
</comment>
<gene>
    <name evidence="7" type="primary">glgA</name>
    <name evidence="10" type="ORF">ACFL27_08240</name>
</gene>
<evidence type="ECO:0000259" key="9">
    <source>
        <dbReference type="Pfam" id="PF08323"/>
    </source>
</evidence>
<evidence type="ECO:0000313" key="10">
    <source>
        <dbReference type="EMBL" id="MFC1850164.1"/>
    </source>
</evidence>
<dbReference type="Proteomes" id="UP001594351">
    <property type="component" value="Unassembled WGS sequence"/>
</dbReference>
<evidence type="ECO:0000313" key="11">
    <source>
        <dbReference type="Proteomes" id="UP001594351"/>
    </source>
</evidence>